<evidence type="ECO:0000259" key="1">
    <source>
        <dbReference type="PROSITE" id="PS50181"/>
    </source>
</evidence>
<keyword evidence="3" id="KW-1185">Reference proteome</keyword>
<dbReference type="Proteomes" id="UP000646827">
    <property type="component" value="Unassembled WGS sequence"/>
</dbReference>
<dbReference type="SMART" id="SM00256">
    <property type="entry name" value="FBOX"/>
    <property type="match status" value="1"/>
</dbReference>
<protein>
    <recommendedName>
        <fullName evidence="1">F-box domain-containing protein</fullName>
    </recommendedName>
</protein>
<dbReference type="Gene3D" id="1.20.1280.50">
    <property type="match status" value="1"/>
</dbReference>
<name>A0A8H7S3E2_9FUNG</name>
<dbReference type="InterPro" id="IPR001810">
    <property type="entry name" value="F-box_dom"/>
</dbReference>
<gene>
    <name evidence="2" type="ORF">INT45_012470</name>
</gene>
<dbReference type="Pfam" id="PF12937">
    <property type="entry name" value="F-box-like"/>
    <property type="match status" value="1"/>
</dbReference>
<proteinExistence type="predicted"/>
<organism evidence="2 3">
    <name type="scientific">Circinella minor</name>
    <dbReference type="NCBI Taxonomy" id="1195481"/>
    <lineage>
        <taxon>Eukaryota</taxon>
        <taxon>Fungi</taxon>
        <taxon>Fungi incertae sedis</taxon>
        <taxon>Mucoromycota</taxon>
        <taxon>Mucoromycotina</taxon>
        <taxon>Mucoromycetes</taxon>
        <taxon>Mucorales</taxon>
        <taxon>Lichtheimiaceae</taxon>
        <taxon>Circinella</taxon>
    </lineage>
</organism>
<sequence>MNQSSIVHNGFLEKLSYDIISNIFLYLDQQDCLNCMAVCRQWFELIPHFTEDKWETLRLDENGINHYQKPNLGKHVKHVFFDGVPEDLLSNMMQKLLDSECTEIEFLEFTRCVSASTEKQQHVFLNLLHRLASSRLTRLTMKDHDLKFAILDLIFVCPHLTHFSYHTVTVGFTSRDYNDKPIQLLSSDQTSYNTLIYLHADTVTPIIQYQIQSIIFRSPNLRYFIGAHKHVCKPNPKTLILPKLILTKCPKLEYYVGDGSYEQGEKFIRDAFIQSLALLSTTSIATNSNNNNSINSNRDNDRQQSSFQYFSVFVHSNTIEICFVLQKYKDILKHLKFIGTRSEFRKHPDFWTYTFQNYSMQYLRTLHCENINYSMESIITLLNTCCNTIVEVQLQHRTRAHELDVATIQSLETLPQLRTLAIKPVTFVDDSSVVAILKRVPVLENLILKQKKSVTLPEKAAPFLKNLRHLTLLKTFNPSQDGPRFVSPLLSSPDFFISLSQSVSKIESVTLKGGKDIDIGKGISIPFTILHALATLPSLKSLDVGGVQRYFNGEINKEKEEQHMLQFLNNFLHGCDDNTNCNKTTVASSSTEIENLTLYDVSKLTYNMLNILCNFNNLQNLSVFFATDCDWDNSESPTPSDTTCMNVDLYGVLDLLRKCRKLKRVVFTRVKSYGEHPPSVYFEEKLVEQQQNNLQLRKYIVNPGRYFDSGKNNIKLESTVEIINTRY</sequence>
<dbReference type="SUPFAM" id="SSF81383">
    <property type="entry name" value="F-box domain"/>
    <property type="match status" value="1"/>
</dbReference>
<reference evidence="2 3" key="1">
    <citation type="submission" date="2020-12" db="EMBL/GenBank/DDBJ databases">
        <title>Metabolic potential, ecology and presence of endohyphal bacteria is reflected in genomic diversity of Mucoromycotina.</title>
        <authorList>
            <person name="Muszewska A."/>
            <person name="Okrasinska A."/>
            <person name="Steczkiewicz K."/>
            <person name="Drgas O."/>
            <person name="Orlowska M."/>
            <person name="Perlinska-Lenart U."/>
            <person name="Aleksandrzak-Piekarczyk T."/>
            <person name="Szatraj K."/>
            <person name="Zielenkiewicz U."/>
            <person name="Pilsyk S."/>
            <person name="Malc E."/>
            <person name="Mieczkowski P."/>
            <person name="Kruszewska J.S."/>
            <person name="Biernat P."/>
            <person name="Pawlowska J."/>
        </authorList>
    </citation>
    <scope>NUCLEOTIDE SEQUENCE [LARGE SCALE GENOMIC DNA]</scope>
    <source>
        <strain evidence="2 3">CBS 142.35</strain>
    </source>
</reference>
<evidence type="ECO:0000313" key="2">
    <source>
        <dbReference type="EMBL" id="KAG2220801.1"/>
    </source>
</evidence>
<comment type="caution">
    <text evidence="2">The sequence shown here is derived from an EMBL/GenBank/DDBJ whole genome shotgun (WGS) entry which is preliminary data.</text>
</comment>
<dbReference type="OrthoDB" id="2297454at2759"/>
<accession>A0A8H7S3E2</accession>
<dbReference type="InterPro" id="IPR032675">
    <property type="entry name" value="LRR_dom_sf"/>
</dbReference>
<dbReference type="EMBL" id="JAEPRB010000129">
    <property type="protein sequence ID" value="KAG2220801.1"/>
    <property type="molecule type" value="Genomic_DNA"/>
</dbReference>
<dbReference type="AlphaFoldDB" id="A0A8H7S3E2"/>
<dbReference type="SUPFAM" id="SSF52047">
    <property type="entry name" value="RNI-like"/>
    <property type="match status" value="1"/>
</dbReference>
<dbReference type="InterPro" id="IPR036047">
    <property type="entry name" value="F-box-like_dom_sf"/>
</dbReference>
<evidence type="ECO:0000313" key="3">
    <source>
        <dbReference type="Proteomes" id="UP000646827"/>
    </source>
</evidence>
<dbReference type="Gene3D" id="3.80.10.10">
    <property type="entry name" value="Ribonuclease Inhibitor"/>
    <property type="match status" value="1"/>
</dbReference>
<feature type="domain" description="F-box" evidence="1">
    <location>
        <begin position="9"/>
        <end position="57"/>
    </location>
</feature>
<dbReference type="PROSITE" id="PS50181">
    <property type="entry name" value="FBOX"/>
    <property type="match status" value="1"/>
</dbReference>
<dbReference type="CDD" id="cd09917">
    <property type="entry name" value="F-box_SF"/>
    <property type="match status" value="1"/>
</dbReference>